<keyword evidence="14" id="KW-0472">Membrane</keyword>
<keyword evidence="3" id="KW-0963">Cytoplasm</keyword>
<name>A0A3S5AB72_9PLAT</name>
<comment type="caution">
    <text evidence="15">The sequence shown here is derived from an EMBL/GenBank/DDBJ whole genome shotgun (WGS) entry which is preliminary data.</text>
</comment>
<keyword evidence="16" id="KW-1185">Reference proteome</keyword>
<sequence length="136" mass="14786">MPLFYADQMADSVPVGTLTLLKQLQDQGMDKNFQHSYRISLLPAITVSLIEGAAFGAGAELSLCTDFRVASHDAKISFKQGDLGVITGLGGGVRLINLVGKQVSYYILFIYLFLTFGSQVPVISICFPNSHFSVYT</sequence>
<keyword evidence="4" id="KW-0456">Lyase</keyword>
<dbReference type="GO" id="GO:0006635">
    <property type="term" value="P:fatty acid beta-oxidation"/>
    <property type="evidence" value="ECO:0007669"/>
    <property type="project" value="TreeGrafter"/>
</dbReference>
<dbReference type="SUPFAM" id="SSF52096">
    <property type="entry name" value="ClpP/crotonase"/>
    <property type="match status" value="1"/>
</dbReference>
<accession>A0A3S5AB72</accession>
<evidence type="ECO:0000256" key="5">
    <source>
        <dbReference type="ARBA" id="ARBA00036343"/>
    </source>
</evidence>
<evidence type="ECO:0000256" key="9">
    <source>
        <dbReference type="ARBA" id="ARBA00042052"/>
    </source>
</evidence>
<evidence type="ECO:0000256" key="4">
    <source>
        <dbReference type="ARBA" id="ARBA00023239"/>
    </source>
</evidence>
<evidence type="ECO:0000256" key="13">
    <source>
        <dbReference type="RuleBase" id="RU003707"/>
    </source>
</evidence>
<proteinExistence type="inferred from homology"/>
<dbReference type="Pfam" id="PF00378">
    <property type="entry name" value="ECH_1"/>
    <property type="match status" value="1"/>
</dbReference>
<evidence type="ECO:0000313" key="15">
    <source>
        <dbReference type="EMBL" id="VEL32350.1"/>
    </source>
</evidence>
<comment type="catalytic activity">
    <reaction evidence="5">
        <text>(2S)-ethylmalonyl-CoA + H(+) = butanoyl-CoA + CO2</text>
        <dbReference type="Rhea" id="RHEA:32131"/>
        <dbReference type="ChEBI" id="CHEBI:15378"/>
        <dbReference type="ChEBI" id="CHEBI:16526"/>
        <dbReference type="ChEBI" id="CHEBI:57371"/>
        <dbReference type="ChEBI" id="CHEBI:60909"/>
        <dbReference type="EC" id="4.1.1.94"/>
    </reaction>
    <physiologicalReaction direction="left-to-right" evidence="5">
        <dbReference type="Rhea" id="RHEA:32132"/>
    </physiologicalReaction>
</comment>
<evidence type="ECO:0000256" key="8">
    <source>
        <dbReference type="ARBA" id="ARBA00039903"/>
    </source>
</evidence>
<evidence type="ECO:0000256" key="3">
    <source>
        <dbReference type="ARBA" id="ARBA00022490"/>
    </source>
</evidence>
<evidence type="ECO:0000313" key="16">
    <source>
        <dbReference type="Proteomes" id="UP000784294"/>
    </source>
</evidence>
<dbReference type="InterPro" id="IPR018376">
    <property type="entry name" value="Enoyl-CoA_hyd/isom_CS"/>
</dbReference>
<keyword evidence="14" id="KW-1133">Transmembrane helix</keyword>
<dbReference type="InterPro" id="IPR029045">
    <property type="entry name" value="ClpP/crotonase-like_dom_sf"/>
</dbReference>
<comment type="subcellular location">
    <subcellularLocation>
        <location evidence="1">Cytoplasm</location>
        <location evidence="1">Cytosol</location>
    </subcellularLocation>
</comment>
<evidence type="ECO:0000256" key="6">
    <source>
        <dbReference type="ARBA" id="ARBA00036541"/>
    </source>
</evidence>
<comment type="function">
    <text evidence="12">Decarboxylates ethylmalonyl-CoA, a potentially toxic metabolite, to form butyryl-CoA, suggesting it might be involved in metabolite proofreading. Acts preferentially on (S)-ethylmalonyl-CoA but also has some activity on the (R)-isomer. Also has methylmalonyl-CoA decarboxylase activity at lower level.</text>
</comment>
<evidence type="ECO:0000256" key="1">
    <source>
        <dbReference type="ARBA" id="ARBA00004514"/>
    </source>
</evidence>
<keyword evidence="14" id="KW-0812">Transmembrane</keyword>
<dbReference type="GO" id="GO:0005829">
    <property type="term" value="C:cytosol"/>
    <property type="evidence" value="ECO:0007669"/>
    <property type="project" value="UniProtKB-SubCell"/>
</dbReference>
<evidence type="ECO:0000256" key="12">
    <source>
        <dbReference type="ARBA" id="ARBA00056546"/>
    </source>
</evidence>
<gene>
    <name evidence="15" type="ORF">PXEA_LOCUS25790</name>
</gene>
<evidence type="ECO:0000256" key="7">
    <source>
        <dbReference type="ARBA" id="ARBA00038883"/>
    </source>
</evidence>
<dbReference type="EC" id="4.1.1.94" evidence="7"/>
<dbReference type="CDD" id="cd06558">
    <property type="entry name" value="crotonase-like"/>
    <property type="match status" value="1"/>
</dbReference>
<feature type="transmembrane region" description="Helical" evidence="14">
    <location>
        <begin position="103"/>
        <end position="127"/>
    </location>
</feature>
<dbReference type="EMBL" id="CAAALY010133289">
    <property type="protein sequence ID" value="VEL32350.1"/>
    <property type="molecule type" value="Genomic_DNA"/>
</dbReference>
<dbReference type="PROSITE" id="PS00166">
    <property type="entry name" value="ENOYL_COA_HYDRATASE"/>
    <property type="match status" value="1"/>
</dbReference>
<dbReference type="Gene3D" id="3.90.226.10">
    <property type="entry name" value="2-enoyl-CoA Hydratase, Chain A, domain 1"/>
    <property type="match status" value="1"/>
</dbReference>
<evidence type="ECO:0000256" key="14">
    <source>
        <dbReference type="SAM" id="Phobius"/>
    </source>
</evidence>
<organism evidence="15 16">
    <name type="scientific">Protopolystoma xenopodis</name>
    <dbReference type="NCBI Taxonomy" id="117903"/>
    <lineage>
        <taxon>Eukaryota</taxon>
        <taxon>Metazoa</taxon>
        <taxon>Spiralia</taxon>
        <taxon>Lophotrochozoa</taxon>
        <taxon>Platyhelminthes</taxon>
        <taxon>Monogenea</taxon>
        <taxon>Polyopisthocotylea</taxon>
        <taxon>Polystomatidea</taxon>
        <taxon>Polystomatidae</taxon>
        <taxon>Protopolystoma</taxon>
    </lineage>
</organism>
<dbReference type="Proteomes" id="UP000784294">
    <property type="component" value="Unassembled WGS sequence"/>
</dbReference>
<dbReference type="PANTHER" id="PTHR11941:SF27">
    <property type="entry name" value="ETHYLMALONYL-COA DECARBOXYLASE"/>
    <property type="match status" value="1"/>
</dbReference>
<dbReference type="PANTHER" id="PTHR11941">
    <property type="entry name" value="ENOYL-COA HYDRATASE-RELATED"/>
    <property type="match status" value="1"/>
</dbReference>
<comment type="similarity">
    <text evidence="2 13">Belongs to the enoyl-CoA hydratase/isomerase family.</text>
</comment>
<dbReference type="InterPro" id="IPR001753">
    <property type="entry name" value="Enoyl-CoA_hydra/iso"/>
</dbReference>
<reference evidence="15" key="1">
    <citation type="submission" date="2018-11" db="EMBL/GenBank/DDBJ databases">
        <authorList>
            <consortium name="Pathogen Informatics"/>
        </authorList>
    </citation>
    <scope>NUCLEOTIDE SEQUENCE</scope>
</reference>
<comment type="catalytic activity">
    <reaction evidence="6">
        <text>(2R)-ethylmalonyl-CoA + H(+) = butanoyl-CoA + CO2</text>
        <dbReference type="Rhea" id="RHEA:59540"/>
        <dbReference type="ChEBI" id="CHEBI:15378"/>
        <dbReference type="ChEBI" id="CHEBI:16526"/>
        <dbReference type="ChEBI" id="CHEBI:57371"/>
        <dbReference type="ChEBI" id="CHEBI:85316"/>
        <dbReference type="EC" id="4.1.1.94"/>
    </reaction>
    <physiologicalReaction direction="left-to-right" evidence="6">
        <dbReference type="Rhea" id="RHEA:59541"/>
    </physiologicalReaction>
</comment>
<protein>
    <recommendedName>
        <fullName evidence="8">Ethylmalonyl-CoA decarboxylase</fullName>
        <ecNumber evidence="7">4.1.1.94</ecNumber>
    </recommendedName>
    <alternativeName>
        <fullName evidence="10">Enoyl-CoA hydratase domain-containing protein 1</fullName>
    </alternativeName>
    <alternativeName>
        <fullName evidence="9">Methylmalonyl-CoA decarboxylase</fullName>
    </alternativeName>
</protein>
<evidence type="ECO:0000256" key="2">
    <source>
        <dbReference type="ARBA" id="ARBA00005254"/>
    </source>
</evidence>
<dbReference type="GO" id="GO:0004492">
    <property type="term" value="F:methyl/ethyl malonyl-CoA decarboxylase activity"/>
    <property type="evidence" value="ECO:0007669"/>
    <property type="project" value="UniProtKB-EC"/>
</dbReference>
<dbReference type="OrthoDB" id="448450at2759"/>
<evidence type="ECO:0000256" key="10">
    <source>
        <dbReference type="ARBA" id="ARBA00042182"/>
    </source>
</evidence>
<evidence type="ECO:0000256" key="11">
    <source>
        <dbReference type="ARBA" id="ARBA00047446"/>
    </source>
</evidence>
<comment type="catalytic activity">
    <reaction evidence="11">
        <text>(S)-methylmalonyl-CoA + H(+) = propanoyl-CoA + CO2</text>
        <dbReference type="Rhea" id="RHEA:61340"/>
        <dbReference type="ChEBI" id="CHEBI:15378"/>
        <dbReference type="ChEBI" id="CHEBI:16526"/>
        <dbReference type="ChEBI" id="CHEBI:57327"/>
        <dbReference type="ChEBI" id="CHEBI:57392"/>
        <dbReference type="EC" id="4.1.1.94"/>
    </reaction>
    <physiologicalReaction direction="left-to-right" evidence="11">
        <dbReference type="Rhea" id="RHEA:61341"/>
    </physiologicalReaction>
</comment>
<dbReference type="AlphaFoldDB" id="A0A3S5AB72"/>